<dbReference type="AlphaFoldDB" id="A0A6N7XLM0"/>
<organism evidence="2 3">
    <name type="scientific">Mogibacterium kristiansenii</name>
    <dbReference type="NCBI Taxonomy" id="2606708"/>
    <lineage>
        <taxon>Bacteria</taxon>
        <taxon>Bacillati</taxon>
        <taxon>Bacillota</taxon>
        <taxon>Clostridia</taxon>
        <taxon>Peptostreptococcales</taxon>
        <taxon>Anaerovoracaceae</taxon>
        <taxon>Mogibacterium</taxon>
    </lineage>
</organism>
<dbReference type="GO" id="GO:0016787">
    <property type="term" value="F:hydrolase activity"/>
    <property type="evidence" value="ECO:0007669"/>
    <property type="project" value="UniProtKB-KW"/>
</dbReference>
<dbReference type="InterPro" id="IPR036178">
    <property type="entry name" value="Formintransfe-cycloase-like_sf"/>
</dbReference>
<keyword evidence="3" id="KW-1185">Reference proteome</keyword>
<feature type="domain" description="Cyclodeaminase/cyclohydrolase" evidence="1">
    <location>
        <begin position="7"/>
        <end position="186"/>
    </location>
</feature>
<name>A0A6N7XLM0_9FIRM</name>
<proteinExistence type="predicted"/>
<evidence type="ECO:0000259" key="1">
    <source>
        <dbReference type="Pfam" id="PF04961"/>
    </source>
</evidence>
<reference evidence="2 3" key="1">
    <citation type="submission" date="2019-08" db="EMBL/GenBank/DDBJ databases">
        <title>In-depth cultivation of the pig gut microbiome towards novel bacterial diversity and tailored functional studies.</title>
        <authorList>
            <person name="Wylensek D."/>
            <person name="Hitch T.C.A."/>
            <person name="Clavel T."/>
        </authorList>
    </citation>
    <scope>NUCLEOTIDE SEQUENCE [LARGE SCALE GENOMIC DNA]</scope>
    <source>
        <strain evidence="2 3">WCA-MUC-591-APC-4B</strain>
    </source>
</reference>
<dbReference type="InterPro" id="IPR007044">
    <property type="entry name" value="Cyclodeamin/CycHdrlase"/>
</dbReference>
<dbReference type="Pfam" id="PF04961">
    <property type="entry name" value="FTCD_C"/>
    <property type="match status" value="1"/>
</dbReference>
<accession>A0A6N7XLM0</accession>
<dbReference type="SUPFAM" id="SSF101262">
    <property type="entry name" value="Methenyltetrahydrofolate cyclohydrolase-like"/>
    <property type="match status" value="1"/>
</dbReference>
<evidence type="ECO:0000313" key="2">
    <source>
        <dbReference type="EMBL" id="MST70846.1"/>
    </source>
</evidence>
<dbReference type="Proteomes" id="UP000469424">
    <property type="component" value="Unassembled WGS sequence"/>
</dbReference>
<protein>
    <submittedName>
        <fullName evidence="2">Cyclodeaminase/cyclohydrolase family protein</fullName>
    </submittedName>
</protein>
<evidence type="ECO:0000313" key="3">
    <source>
        <dbReference type="Proteomes" id="UP000469424"/>
    </source>
</evidence>
<dbReference type="Gene3D" id="1.20.120.680">
    <property type="entry name" value="Formiminotetrahydrofolate cyclodeaminase monomer, up-and-down helical bundle"/>
    <property type="match status" value="1"/>
</dbReference>
<comment type="caution">
    <text evidence="2">The sequence shown here is derived from an EMBL/GenBank/DDBJ whole genome shotgun (WGS) entry which is preliminary data.</text>
</comment>
<gene>
    <name evidence="2" type="ORF">FYJ65_05765</name>
</gene>
<keyword evidence="2" id="KW-0378">Hydrolase</keyword>
<sequence>MTENQKIIDFLNELKSAAPAPGGGAVAALTGAQGAALIMMVANLTLGKKKYEEYEELNQQTLKEAQEVLTKLIQGIDEDKEAFTGVSDAYALPKSTDEEKAARKAAIAEASVAAGLAPLNACRAALAGLHLTKEMIGKSNKQLVSDLYVAALNLNACIQAAKMNVVANTPALTDRKQAEEWNREIASIVEEANTLTGEILKDA</sequence>
<dbReference type="EMBL" id="VUNA01000009">
    <property type="protein sequence ID" value="MST70846.1"/>
    <property type="molecule type" value="Genomic_DNA"/>
</dbReference>
<dbReference type="RefSeq" id="WP_154554408.1">
    <property type="nucleotide sequence ID" value="NZ_VUNA01000009.1"/>
</dbReference>